<reference evidence="2 3" key="1">
    <citation type="submission" date="2014-06" db="EMBL/GenBank/DDBJ databases">
        <authorList>
            <consortium name="DOE Joint Genome Institute"/>
            <person name="Kuo A."/>
            <person name="Kohler A."/>
            <person name="Nagy L.G."/>
            <person name="Floudas D."/>
            <person name="Copeland A."/>
            <person name="Barry K.W."/>
            <person name="Cichocki N."/>
            <person name="Veneault-Fourrey C."/>
            <person name="LaButti K."/>
            <person name="Lindquist E.A."/>
            <person name="Lipzen A."/>
            <person name="Lundell T."/>
            <person name="Morin E."/>
            <person name="Murat C."/>
            <person name="Sun H."/>
            <person name="Tunlid A."/>
            <person name="Henrissat B."/>
            <person name="Grigoriev I.V."/>
            <person name="Hibbett D.S."/>
            <person name="Martin F."/>
            <person name="Nordberg H.P."/>
            <person name="Cantor M.N."/>
            <person name="Hua S.X."/>
        </authorList>
    </citation>
    <scope>NUCLEOTIDE SEQUENCE [LARGE SCALE GENOMIC DNA]</scope>
    <source>
        <strain evidence="2 3">ATCC 200175</strain>
    </source>
</reference>
<reference evidence="3" key="2">
    <citation type="submission" date="2015-01" db="EMBL/GenBank/DDBJ databases">
        <title>Evolutionary Origins and Diversification of the Mycorrhizal Mutualists.</title>
        <authorList>
            <consortium name="DOE Joint Genome Institute"/>
            <consortium name="Mycorrhizal Genomics Consortium"/>
            <person name="Kohler A."/>
            <person name="Kuo A."/>
            <person name="Nagy L.G."/>
            <person name="Floudas D."/>
            <person name="Copeland A."/>
            <person name="Barry K.W."/>
            <person name="Cichocki N."/>
            <person name="Veneault-Fourrey C."/>
            <person name="LaButti K."/>
            <person name="Lindquist E.A."/>
            <person name="Lipzen A."/>
            <person name="Lundell T."/>
            <person name="Morin E."/>
            <person name="Murat C."/>
            <person name="Riley R."/>
            <person name="Ohm R."/>
            <person name="Sun H."/>
            <person name="Tunlid A."/>
            <person name="Henrissat B."/>
            <person name="Grigoriev I.V."/>
            <person name="Hibbett D.S."/>
            <person name="Martin F."/>
        </authorList>
    </citation>
    <scope>NUCLEOTIDE SEQUENCE [LARGE SCALE GENOMIC DNA]</scope>
    <source>
        <strain evidence="3">ATCC 200175</strain>
    </source>
</reference>
<dbReference type="HOGENOM" id="CLU_102301_0_0_1"/>
<evidence type="ECO:0000313" key="3">
    <source>
        <dbReference type="Proteomes" id="UP000053647"/>
    </source>
</evidence>
<evidence type="ECO:0000313" key="2">
    <source>
        <dbReference type="EMBL" id="KIJ07055.1"/>
    </source>
</evidence>
<name>A0A0C9SWB4_PAXIN</name>
<protein>
    <recommendedName>
        <fullName evidence="1">Retrovirus-related Pol polyprotein from transposon TNT 1-94-like beta-barrel domain-containing protein</fullName>
    </recommendedName>
</protein>
<feature type="domain" description="Retrovirus-related Pol polyprotein from transposon TNT 1-94-like beta-barrel" evidence="1">
    <location>
        <begin position="1"/>
        <end position="71"/>
    </location>
</feature>
<dbReference type="OrthoDB" id="3246330at2759"/>
<dbReference type="AlphaFoldDB" id="A0A0C9SWB4"/>
<dbReference type="EMBL" id="KN820036">
    <property type="protein sequence ID" value="KIJ07055.1"/>
    <property type="molecule type" value="Genomic_DNA"/>
</dbReference>
<dbReference type="InterPro" id="IPR054722">
    <property type="entry name" value="PolX-like_BBD"/>
</dbReference>
<organism evidence="2 3">
    <name type="scientific">Paxillus involutus ATCC 200175</name>
    <dbReference type="NCBI Taxonomy" id="664439"/>
    <lineage>
        <taxon>Eukaryota</taxon>
        <taxon>Fungi</taxon>
        <taxon>Dikarya</taxon>
        <taxon>Basidiomycota</taxon>
        <taxon>Agaricomycotina</taxon>
        <taxon>Agaricomycetes</taxon>
        <taxon>Agaricomycetidae</taxon>
        <taxon>Boletales</taxon>
        <taxon>Paxilineae</taxon>
        <taxon>Paxillaceae</taxon>
        <taxon>Paxillus</taxon>
    </lineage>
</organism>
<dbReference type="Pfam" id="PF22936">
    <property type="entry name" value="Pol_BBD"/>
    <property type="match status" value="1"/>
</dbReference>
<proteinExistence type="predicted"/>
<keyword evidence="3" id="KW-1185">Reference proteome</keyword>
<evidence type="ECO:0000259" key="1">
    <source>
        <dbReference type="Pfam" id="PF22936"/>
    </source>
</evidence>
<sequence>MTPHHHWLRNYTPKHVPIKLADHTIVYSAGVGSVLFIPVLQGKSTRAVEFTRVLHVPDLRNNLLSVLYLTRHSGFIVNINSSHMTFSRPPGPPLFVASINDNNTAFLDGCTEPISEFAQPAATVPLDLSLWHRRLAYHHVAGVKALIEHDMVTGLKLEVKTLPDPVCL</sequence>
<accession>A0A0C9SWB4</accession>
<dbReference type="Proteomes" id="UP000053647">
    <property type="component" value="Unassembled WGS sequence"/>
</dbReference>
<gene>
    <name evidence="2" type="ORF">PAXINDRAFT_90993</name>
</gene>